<sequence>MKYYNSTGWTAYFSGIEGGEMARMRDVEAWDPETGAAMVVDPTQGKLRAATSFPDFSRLERAQRVSGVLPGGGWRAHWDDEDGAPVSQEILGWLITDIGQAAPITIDSDGNVELAESVDRFVAPPSGADHFRESESENRR</sequence>
<evidence type="ECO:0000313" key="2">
    <source>
        <dbReference type="Proteomes" id="UP001499990"/>
    </source>
</evidence>
<comment type="caution">
    <text evidence="1">The sequence shown here is derived from an EMBL/GenBank/DDBJ whole genome shotgun (WGS) entry which is preliminary data.</text>
</comment>
<organism evidence="1 2">
    <name type="scientific">Streptomyces sannanensis</name>
    <dbReference type="NCBI Taxonomy" id="285536"/>
    <lineage>
        <taxon>Bacteria</taxon>
        <taxon>Bacillati</taxon>
        <taxon>Actinomycetota</taxon>
        <taxon>Actinomycetes</taxon>
        <taxon>Kitasatosporales</taxon>
        <taxon>Streptomycetaceae</taxon>
        <taxon>Streptomyces</taxon>
    </lineage>
</organism>
<dbReference type="EMBL" id="BAAAYL010000001">
    <property type="protein sequence ID" value="GAA3370770.1"/>
    <property type="molecule type" value="Genomic_DNA"/>
</dbReference>
<reference evidence="2" key="1">
    <citation type="journal article" date="2019" name="Int. J. Syst. Evol. Microbiol.">
        <title>The Global Catalogue of Microorganisms (GCM) 10K type strain sequencing project: providing services to taxonomists for standard genome sequencing and annotation.</title>
        <authorList>
            <consortium name="The Broad Institute Genomics Platform"/>
            <consortium name="The Broad Institute Genome Sequencing Center for Infectious Disease"/>
            <person name="Wu L."/>
            <person name="Ma J."/>
        </authorList>
    </citation>
    <scope>NUCLEOTIDE SEQUENCE [LARGE SCALE GENOMIC DNA]</scope>
    <source>
        <strain evidence="2">JCM 9651</strain>
    </source>
</reference>
<gene>
    <name evidence="1" type="ORF">GCM10020367_18720</name>
</gene>
<dbReference type="Proteomes" id="UP001499990">
    <property type="component" value="Unassembled WGS sequence"/>
</dbReference>
<keyword evidence="2" id="KW-1185">Reference proteome</keyword>
<name>A0ABP6S8D9_9ACTN</name>
<accession>A0ABP6S8D9</accession>
<proteinExistence type="predicted"/>
<protein>
    <recommendedName>
        <fullName evidence="3">DUF2750 domain-containing protein</fullName>
    </recommendedName>
</protein>
<evidence type="ECO:0008006" key="3">
    <source>
        <dbReference type="Google" id="ProtNLM"/>
    </source>
</evidence>
<evidence type="ECO:0000313" key="1">
    <source>
        <dbReference type="EMBL" id="GAA3370770.1"/>
    </source>
</evidence>